<dbReference type="InterPro" id="IPR010982">
    <property type="entry name" value="Lambda_DNA-bd_dom_sf"/>
</dbReference>
<dbReference type="CDD" id="cd00093">
    <property type="entry name" value="HTH_XRE"/>
    <property type="match status" value="1"/>
</dbReference>
<dbReference type="GO" id="GO:0003677">
    <property type="term" value="F:DNA binding"/>
    <property type="evidence" value="ECO:0007669"/>
    <property type="project" value="InterPro"/>
</dbReference>
<evidence type="ECO:0000313" key="2">
    <source>
        <dbReference type="EMBL" id="MSS40208.1"/>
    </source>
</evidence>
<comment type="caution">
    <text evidence="2">The sequence shown here is derived from an EMBL/GenBank/DDBJ whole genome shotgun (WGS) entry which is preliminary data.</text>
</comment>
<dbReference type="RefSeq" id="WP_055158141.1">
    <property type="nucleotide sequence ID" value="NZ_CP045695.1"/>
</dbReference>
<reference evidence="2 3" key="1">
    <citation type="submission" date="2019-08" db="EMBL/GenBank/DDBJ databases">
        <title>In-depth cultivation of the pig gut microbiome towards novel bacterial diversity and tailored functional studies.</title>
        <authorList>
            <person name="Wylensek D."/>
            <person name="Hitch T.C.A."/>
            <person name="Clavel T."/>
        </authorList>
    </citation>
    <scope>NUCLEOTIDE SEQUENCE [LARGE SCALE GENOMIC DNA]</scope>
    <source>
        <strain evidence="2 3">BL-389-WT-3D</strain>
    </source>
</reference>
<evidence type="ECO:0000313" key="3">
    <source>
        <dbReference type="Proteomes" id="UP000462363"/>
    </source>
</evidence>
<dbReference type="EMBL" id="VUMB01000013">
    <property type="protein sequence ID" value="MSS40208.1"/>
    <property type="molecule type" value="Genomic_DNA"/>
</dbReference>
<dbReference type="SMART" id="SM00530">
    <property type="entry name" value="HTH_XRE"/>
    <property type="match status" value="1"/>
</dbReference>
<organism evidence="2 3">
    <name type="scientific">Clostridium scindens (strain JCM 10418 / VPI 12708)</name>
    <dbReference type="NCBI Taxonomy" id="29347"/>
    <lineage>
        <taxon>Bacteria</taxon>
        <taxon>Bacillati</taxon>
        <taxon>Bacillota</taxon>
        <taxon>Clostridia</taxon>
        <taxon>Lachnospirales</taxon>
        <taxon>Lachnospiraceae</taxon>
    </lineage>
</organism>
<protein>
    <submittedName>
        <fullName evidence="2">Helix-turn-helix transcriptional regulator</fullName>
    </submittedName>
</protein>
<gene>
    <name evidence="2" type="ORF">FYJ37_07570</name>
</gene>
<dbReference type="Pfam" id="PF01381">
    <property type="entry name" value="HTH_3"/>
    <property type="match status" value="1"/>
</dbReference>
<dbReference type="Proteomes" id="UP000462363">
    <property type="component" value="Unassembled WGS sequence"/>
</dbReference>
<accession>A0A844F303</accession>
<sequence>MDKMFIANRITELRLKKNVSEYQMSLDLGRNKSYIQSLSSGRNNPTMENFLEICEYFEITPAQFFDPDITNPPLHTKASDLIKQLDDDDLLALIPLLNRLTSK</sequence>
<dbReference type="SUPFAM" id="SSF47413">
    <property type="entry name" value="lambda repressor-like DNA-binding domains"/>
    <property type="match status" value="1"/>
</dbReference>
<dbReference type="InterPro" id="IPR001387">
    <property type="entry name" value="Cro/C1-type_HTH"/>
</dbReference>
<feature type="domain" description="HTH cro/C1-type" evidence="1">
    <location>
        <begin position="10"/>
        <end position="64"/>
    </location>
</feature>
<dbReference type="AlphaFoldDB" id="A0A844F303"/>
<dbReference type="PROSITE" id="PS50943">
    <property type="entry name" value="HTH_CROC1"/>
    <property type="match status" value="1"/>
</dbReference>
<dbReference type="Gene3D" id="1.10.260.40">
    <property type="entry name" value="lambda repressor-like DNA-binding domains"/>
    <property type="match status" value="1"/>
</dbReference>
<evidence type="ECO:0000259" key="1">
    <source>
        <dbReference type="PROSITE" id="PS50943"/>
    </source>
</evidence>
<proteinExistence type="predicted"/>
<name>A0A844F303_CLOSV</name>